<evidence type="ECO:0000313" key="2">
    <source>
        <dbReference type="EMBL" id="MEQ2203565.1"/>
    </source>
</evidence>
<dbReference type="Gene3D" id="1.10.287.110">
    <property type="entry name" value="DnaJ domain"/>
    <property type="match status" value="1"/>
</dbReference>
<protein>
    <recommendedName>
        <fullName evidence="4">J domain-containing protein</fullName>
    </recommendedName>
</protein>
<reference evidence="2 3" key="1">
    <citation type="submission" date="2021-06" db="EMBL/GenBank/DDBJ databases">
        <authorList>
            <person name="Palmer J.M."/>
        </authorList>
    </citation>
    <scope>NUCLEOTIDE SEQUENCE [LARGE SCALE GENOMIC DNA]</scope>
    <source>
        <strain evidence="2 3">XC_2019</strain>
        <tissue evidence="2">Muscle</tissue>
    </source>
</reference>
<keyword evidence="1" id="KW-0812">Transmembrane</keyword>
<dbReference type="InterPro" id="IPR001623">
    <property type="entry name" value="DnaJ_domain"/>
</dbReference>
<dbReference type="SUPFAM" id="SSF46565">
    <property type="entry name" value="Chaperone J-domain"/>
    <property type="match status" value="1"/>
</dbReference>
<keyword evidence="1" id="KW-1133">Transmembrane helix</keyword>
<comment type="caution">
    <text evidence="2">The sequence shown here is derived from an EMBL/GenBank/DDBJ whole genome shotgun (WGS) entry which is preliminary data.</text>
</comment>
<organism evidence="2 3">
    <name type="scientific">Xenoophorus captivus</name>
    <dbReference type="NCBI Taxonomy" id="1517983"/>
    <lineage>
        <taxon>Eukaryota</taxon>
        <taxon>Metazoa</taxon>
        <taxon>Chordata</taxon>
        <taxon>Craniata</taxon>
        <taxon>Vertebrata</taxon>
        <taxon>Euteleostomi</taxon>
        <taxon>Actinopterygii</taxon>
        <taxon>Neopterygii</taxon>
        <taxon>Teleostei</taxon>
        <taxon>Neoteleostei</taxon>
        <taxon>Acanthomorphata</taxon>
        <taxon>Ovalentaria</taxon>
        <taxon>Atherinomorphae</taxon>
        <taxon>Cyprinodontiformes</taxon>
        <taxon>Goodeidae</taxon>
        <taxon>Xenoophorus</taxon>
    </lineage>
</organism>
<name>A0ABV0R613_9TELE</name>
<dbReference type="Proteomes" id="UP001434883">
    <property type="component" value="Unassembled WGS sequence"/>
</dbReference>
<dbReference type="InterPro" id="IPR036869">
    <property type="entry name" value="J_dom_sf"/>
</dbReference>
<evidence type="ECO:0000313" key="3">
    <source>
        <dbReference type="Proteomes" id="UP001434883"/>
    </source>
</evidence>
<proteinExistence type="predicted"/>
<sequence length="119" mass="13433">MEDSNMPPRKMSRAGESLYMVLGLKKGASPDEIKRAYRSVCYSGVVNINNLPINEVVGRMFVNPTDARFNMQLTNRSLQVRSTGIAVMTTQSENKNRLISILLVEKSFLGFLFFFFLSS</sequence>
<keyword evidence="3" id="KW-1185">Reference proteome</keyword>
<evidence type="ECO:0000256" key="1">
    <source>
        <dbReference type="SAM" id="Phobius"/>
    </source>
</evidence>
<evidence type="ECO:0008006" key="4">
    <source>
        <dbReference type="Google" id="ProtNLM"/>
    </source>
</evidence>
<accession>A0ABV0R613</accession>
<feature type="transmembrane region" description="Helical" evidence="1">
    <location>
        <begin position="98"/>
        <end position="117"/>
    </location>
</feature>
<dbReference type="CDD" id="cd06257">
    <property type="entry name" value="DnaJ"/>
    <property type="match status" value="1"/>
</dbReference>
<keyword evidence="1" id="KW-0472">Membrane</keyword>
<dbReference type="EMBL" id="JAHRIN010034683">
    <property type="protein sequence ID" value="MEQ2203565.1"/>
    <property type="molecule type" value="Genomic_DNA"/>
</dbReference>
<gene>
    <name evidence="2" type="ORF">XENOCAPTIV_000813</name>
</gene>